<dbReference type="KEGG" id="dau:Daud_0927"/>
<dbReference type="PANTHER" id="PTHR33515:SF1">
    <property type="entry name" value="RIBOSOME-BINDING FACTOR A, CHLOROPLASTIC-RELATED"/>
    <property type="match status" value="1"/>
</dbReference>
<dbReference type="OrthoDB" id="307788at2"/>
<dbReference type="PANTHER" id="PTHR33515">
    <property type="entry name" value="RIBOSOME-BINDING FACTOR A, CHLOROPLASTIC-RELATED"/>
    <property type="match status" value="1"/>
</dbReference>
<reference evidence="3 4" key="2">
    <citation type="journal article" date="2008" name="Science">
        <title>Environmental genomics reveals a single-species ecosystem deep within Earth.</title>
        <authorList>
            <person name="Chivian D."/>
            <person name="Brodie E.L."/>
            <person name="Alm E.J."/>
            <person name="Culley D.E."/>
            <person name="Dehal P.S."/>
            <person name="Desantis T.Z."/>
            <person name="Gihring T.M."/>
            <person name="Lapidus A."/>
            <person name="Lin L.H."/>
            <person name="Lowry S.R."/>
            <person name="Moser D.P."/>
            <person name="Richardson P.M."/>
            <person name="Southam G."/>
            <person name="Wanger G."/>
            <person name="Pratt L.M."/>
            <person name="Andersen G.L."/>
            <person name="Hazen T.C."/>
            <person name="Brockman F.J."/>
            <person name="Arkin A.P."/>
            <person name="Onstott T.C."/>
        </authorList>
    </citation>
    <scope>NUCLEOTIDE SEQUENCE [LARGE SCALE GENOMIC DNA]</scope>
    <source>
        <strain evidence="3 4">MP104C</strain>
    </source>
</reference>
<dbReference type="eggNOG" id="COG0858">
    <property type="taxonomic scope" value="Bacteria"/>
</dbReference>
<evidence type="ECO:0000313" key="4">
    <source>
        <dbReference type="Proteomes" id="UP000008544"/>
    </source>
</evidence>
<dbReference type="RefSeq" id="WP_012302026.1">
    <property type="nucleotide sequence ID" value="NC_010424.1"/>
</dbReference>
<dbReference type="EMBL" id="CP000860">
    <property type="protein sequence ID" value="ACA59440.1"/>
    <property type="molecule type" value="Genomic_DNA"/>
</dbReference>
<dbReference type="GO" id="GO:0043024">
    <property type="term" value="F:ribosomal small subunit binding"/>
    <property type="evidence" value="ECO:0007669"/>
    <property type="project" value="TreeGrafter"/>
</dbReference>
<comment type="subunit">
    <text evidence="2">Monomer. Binds 30S ribosomal subunits, but not 50S ribosomal subunits or 70S ribosomes.</text>
</comment>
<dbReference type="STRING" id="477974.Daud_0927"/>
<dbReference type="GO" id="GO:0005829">
    <property type="term" value="C:cytosol"/>
    <property type="evidence" value="ECO:0007669"/>
    <property type="project" value="TreeGrafter"/>
</dbReference>
<dbReference type="GO" id="GO:0030490">
    <property type="term" value="P:maturation of SSU-rRNA"/>
    <property type="evidence" value="ECO:0007669"/>
    <property type="project" value="UniProtKB-UniRule"/>
</dbReference>
<dbReference type="PROSITE" id="PS01319">
    <property type="entry name" value="RBFA"/>
    <property type="match status" value="1"/>
</dbReference>
<keyword evidence="4" id="KW-1185">Reference proteome</keyword>
<protein>
    <recommendedName>
        <fullName evidence="2">Ribosome-binding factor A</fullName>
    </recommendedName>
</protein>
<dbReference type="NCBIfam" id="TIGR00082">
    <property type="entry name" value="rbfA"/>
    <property type="match status" value="1"/>
</dbReference>
<comment type="subcellular location">
    <subcellularLocation>
        <location evidence="2">Cytoplasm</location>
    </subcellularLocation>
</comment>
<accession>B1I386</accession>
<sequence>MGPVIFRPERLAEVIKKEISDLLRQMKDPRLGFVTVTAVEVSSDLRYAKVFVSVLGSNEDQDASLKVLRGAQGFIRTELGKRIRLRYTPEVSFVHDPSIEEGTRIIQIIRDIGKGQPGQ</sequence>
<organism evidence="3 4">
    <name type="scientific">Desulforudis audaxviator (strain MP104C)</name>
    <dbReference type="NCBI Taxonomy" id="477974"/>
    <lineage>
        <taxon>Bacteria</taxon>
        <taxon>Bacillati</taxon>
        <taxon>Bacillota</taxon>
        <taxon>Clostridia</taxon>
        <taxon>Thermoanaerobacterales</taxon>
        <taxon>Candidatus Desulforudaceae</taxon>
        <taxon>Candidatus Desulforudis</taxon>
    </lineage>
</organism>
<gene>
    <name evidence="2" type="primary">rbfA</name>
    <name evidence="3" type="ordered locus">Daud_0927</name>
</gene>
<comment type="similarity">
    <text evidence="2">Belongs to the RbfA family.</text>
</comment>
<dbReference type="HAMAP" id="MF_00003">
    <property type="entry name" value="RbfA"/>
    <property type="match status" value="1"/>
</dbReference>
<comment type="function">
    <text evidence="2">One of several proteins that assist in the late maturation steps of the functional core of the 30S ribosomal subunit. Associates with free 30S ribosomal subunits (but not with 30S subunits that are part of 70S ribosomes or polysomes). Required for efficient processing of 16S rRNA. May interact with the 5'-terminal helix region of 16S rRNA.</text>
</comment>
<dbReference type="InterPro" id="IPR000238">
    <property type="entry name" value="RbfA"/>
</dbReference>
<keyword evidence="2" id="KW-0963">Cytoplasm</keyword>
<reference evidence="4" key="1">
    <citation type="submission" date="2007-10" db="EMBL/GenBank/DDBJ databases">
        <title>Complete sequence of chromosome of Desulforudis audaxviator MP104C.</title>
        <authorList>
            <person name="Copeland A."/>
            <person name="Lucas S."/>
            <person name="Lapidus A."/>
            <person name="Barry K."/>
            <person name="Glavina del Rio T."/>
            <person name="Dalin E."/>
            <person name="Tice H."/>
            <person name="Bruce D."/>
            <person name="Pitluck S."/>
            <person name="Lowry S.R."/>
            <person name="Larimer F."/>
            <person name="Land M.L."/>
            <person name="Hauser L."/>
            <person name="Kyrpides N."/>
            <person name="Ivanova N.N."/>
            <person name="Richardson P."/>
        </authorList>
    </citation>
    <scope>NUCLEOTIDE SEQUENCE [LARGE SCALE GENOMIC DNA]</scope>
    <source>
        <strain evidence="4">MP104C</strain>
    </source>
</reference>
<dbReference type="InterPro" id="IPR015946">
    <property type="entry name" value="KH_dom-like_a/b"/>
</dbReference>
<dbReference type="HOGENOM" id="CLU_089475_6_3_9"/>
<evidence type="ECO:0000256" key="2">
    <source>
        <dbReference type="HAMAP-Rule" id="MF_00003"/>
    </source>
</evidence>
<dbReference type="InterPro" id="IPR020053">
    <property type="entry name" value="Ribosome-bd_factorA_CS"/>
</dbReference>
<dbReference type="AlphaFoldDB" id="B1I386"/>
<keyword evidence="1 2" id="KW-0690">Ribosome biogenesis</keyword>
<dbReference type="Gene3D" id="3.30.300.20">
    <property type="match status" value="1"/>
</dbReference>
<dbReference type="Proteomes" id="UP000008544">
    <property type="component" value="Chromosome"/>
</dbReference>
<dbReference type="Pfam" id="PF02033">
    <property type="entry name" value="RBFA"/>
    <property type="match status" value="1"/>
</dbReference>
<evidence type="ECO:0000313" key="3">
    <source>
        <dbReference type="EMBL" id="ACA59440.1"/>
    </source>
</evidence>
<proteinExistence type="inferred from homology"/>
<evidence type="ECO:0000256" key="1">
    <source>
        <dbReference type="ARBA" id="ARBA00022517"/>
    </source>
</evidence>
<dbReference type="InterPro" id="IPR023799">
    <property type="entry name" value="RbfA_dom_sf"/>
</dbReference>
<name>B1I386_DESAP</name>
<dbReference type="SUPFAM" id="SSF89919">
    <property type="entry name" value="Ribosome-binding factor A, RbfA"/>
    <property type="match status" value="1"/>
</dbReference>